<dbReference type="EMBL" id="BLTE01000011">
    <property type="protein sequence ID" value="GFK94618.1"/>
    <property type="molecule type" value="Genomic_DNA"/>
</dbReference>
<dbReference type="SUPFAM" id="SSF51206">
    <property type="entry name" value="cAMP-binding domain-like"/>
    <property type="match status" value="1"/>
</dbReference>
<dbReference type="Gene3D" id="2.60.120.10">
    <property type="entry name" value="Jelly Rolls"/>
    <property type="match status" value="1"/>
</dbReference>
<dbReference type="InterPro" id="IPR000595">
    <property type="entry name" value="cNMP-bd_dom"/>
</dbReference>
<dbReference type="PROSITE" id="PS00889">
    <property type="entry name" value="CNMP_BINDING_2"/>
    <property type="match status" value="1"/>
</dbReference>
<keyword evidence="2" id="KW-0675">Receptor</keyword>
<evidence type="ECO:0000313" key="2">
    <source>
        <dbReference type="EMBL" id="GFK94618.1"/>
    </source>
</evidence>
<name>A0A6V8LWG6_9BACT</name>
<dbReference type="SMART" id="SM00100">
    <property type="entry name" value="cNMP"/>
    <property type="match status" value="1"/>
</dbReference>
<dbReference type="Proteomes" id="UP000494245">
    <property type="component" value="Unassembled WGS sequence"/>
</dbReference>
<dbReference type="InterPro" id="IPR014710">
    <property type="entry name" value="RmlC-like_jellyroll"/>
</dbReference>
<keyword evidence="3" id="KW-1185">Reference proteome</keyword>
<comment type="caution">
    <text evidence="2">The sequence shown here is derived from an EMBL/GenBank/DDBJ whole genome shotgun (WGS) entry which is preliminary data.</text>
</comment>
<dbReference type="PROSITE" id="PS00888">
    <property type="entry name" value="CNMP_BINDING_1"/>
    <property type="match status" value="1"/>
</dbReference>
<dbReference type="PANTHER" id="PTHR23011:SF28">
    <property type="entry name" value="CYCLIC NUCLEOTIDE-BINDING DOMAIN CONTAINING PROTEIN"/>
    <property type="match status" value="1"/>
</dbReference>
<evidence type="ECO:0000313" key="3">
    <source>
        <dbReference type="Proteomes" id="UP000494245"/>
    </source>
</evidence>
<reference evidence="2 3" key="1">
    <citation type="submission" date="2020-04" db="EMBL/GenBank/DDBJ databases">
        <authorList>
            <consortium name="Desulfovibrio sp. FSS-1 genome sequencing consortium"/>
            <person name="Shimoshige H."/>
            <person name="Kobayashi H."/>
            <person name="Maekawa T."/>
        </authorList>
    </citation>
    <scope>NUCLEOTIDE SEQUENCE [LARGE SCALE GENOMIC DNA]</scope>
    <source>
        <strain evidence="2 3">SIID29052-01</strain>
    </source>
</reference>
<dbReference type="AlphaFoldDB" id="A0A6V8LWG6"/>
<evidence type="ECO:0000259" key="1">
    <source>
        <dbReference type="PROSITE" id="PS50042"/>
    </source>
</evidence>
<organism evidence="2 3">
    <name type="scientific">Fundidesulfovibrio magnetotacticus</name>
    <dbReference type="NCBI Taxonomy" id="2730080"/>
    <lineage>
        <taxon>Bacteria</taxon>
        <taxon>Pseudomonadati</taxon>
        <taxon>Thermodesulfobacteriota</taxon>
        <taxon>Desulfovibrionia</taxon>
        <taxon>Desulfovibrionales</taxon>
        <taxon>Desulfovibrionaceae</taxon>
        <taxon>Fundidesulfovibrio</taxon>
    </lineage>
</organism>
<gene>
    <name evidence="2" type="ORF">NNJEOMEG_02465</name>
</gene>
<dbReference type="InterPro" id="IPR018488">
    <property type="entry name" value="cNMP-bd_CS"/>
</dbReference>
<reference evidence="2 3" key="2">
    <citation type="submission" date="2020-05" db="EMBL/GenBank/DDBJ databases">
        <title>Draft genome sequence of Desulfovibrio sp. strainFSS-1.</title>
        <authorList>
            <person name="Shimoshige H."/>
            <person name="Kobayashi H."/>
            <person name="Maekawa T."/>
        </authorList>
    </citation>
    <scope>NUCLEOTIDE SEQUENCE [LARGE SCALE GENOMIC DNA]</scope>
    <source>
        <strain evidence="2 3">SIID29052-01</strain>
    </source>
</reference>
<dbReference type="Pfam" id="PF00027">
    <property type="entry name" value="cNMP_binding"/>
    <property type="match status" value="1"/>
</dbReference>
<sequence>MSGFEGISLFADLDPGEIEAVRPLFTRREVPAATRIIAEGETGSEMFVLVAGSVRVVKSMVLPGIAPEALAGKEPSKVLAHLTGDDAPFFGEMGLVSDAPRSATVETQEPCIFLVTDRERLFKLVRARPETGCKLLAALCGRLAHMVRTSNAEVVKLTTALAILLAGRS</sequence>
<dbReference type="PROSITE" id="PS50042">
    <property type="entry name" value="CNMP_BINDING_3"/>
    <property type="match status" value="1"/>
</dbReference>
<proteinExistence type="predicted"/>
<protein>
    <submittedName>
        <fullName evidence="2">Cyclic AMP receptor protein</fullName>
    </submittedName>
</protein>
<dbReference type="RefSeq" id="WP_173084860.1">
    <property type="nucleotide sequence ID" value="NZ_BLTE01000011.1"/>
</dbReference>
<dbReference type="PANTHER" id="PTHR23011">
    <property type="entry name" value="CYCLIC NUCLEOTIDE-BINDING DOMAIN CONTAINING PROTEIN"/>
    <property type="match status" value="1"/>
</dbReference>
<feature type="domain" description="Cyclic nucleotide-binding" evidence="1">
    <location>
        <begin position="9"/>
        <end position="125"/>
    </location>
</feature>
<accession>A0A6V8LWG6</accession>
<dbReference type="InterPro" id="IPR018490">
    <property type="entry name" value="cNMP-bd_dom_sf"/>
</dbReference>
<dbReference type="CDD" id="cd00038">
    <property type="entry name" value="CAP_ED"/>
    <property type="match status" value="1"/>
</dbReference>